<dbReference type="PANTHER" id="PTHR13800">
    <property type="entry name" value="TRANSIENT RECEPTOR POTENTIAL CATION CHANNEL, SUBFAMILY M, MEMBER 6"/>
    <property type="match status" value="1"/>
</dbReference>
<feature type="domain" description="TRPM SLOG" evidence="1">
    <location>
        <begin position="251"/>
        <end position="323"/>
    </location>
</feature>
<accession>A0A1I8F8W3</accession>
<dbReference type="AlphaFoldDB" id="A0A1I8F8W3"/>
<evidence type="ECO:0000313" key="2">
    <source>
        <dbReference type="Proteomes" id="UP000095280"/>
    </source>
</evidence>
<dbReference type="InterPro" id="IPR050927">
    <property type="entry name" value="TRPM"/>
</dbReference>
<evidence type="ECO:0000313" key="3">
    <source>
        <dbReference type="WBParaSite" id="maker-unitig_23655-snap-gene-0.2-mRNA-1"/>
    </source>
</evidence>
<dbReference type="InterPro" id="IPR041491">
    <property type="entry name" value="TRPM_SLOG"/>
</dbReference>
<organism evidence="2 3">
    <name type="scientific">Macrostomum lignano</name>
    <dbReference type="NCBI Taxonomy" id="282301"/>
    <lineage>
        <taxon>Eukaryota</taxon>
        <taxon>Metazoa</taxon>
        <taxon>Spiralia</taxon>
        <taxon>Lophotrochozoa</taxon>
        <taxon>Platyhelminthes</taxon>
        <taxon>Rhabditophora</taxon>
        <taxon>Macrostomorpha</taxon>
        <taxon>Macrostomida</taxon>
        <taxon>Macrostomidae</taxon>
        <taxon>Macrostomum</taxon>
    </lineage>
</organism>
<proteinExistence type="predicted"/>
<dbReference type="GO" id="GO:0005261">
    <property type="term" value="F:monoatomic cation channel activity"/>
    <property type="evidence" value="ECO:0007669"/>
    <property type="project" value="TreeGrafter"/>
</dbReference>
<keyword evidence="2" id="KW-1185">Reference proteome</keyword>
<protein>
    <submittedName>
        <fullName evidence="3">FHA domain-containing protein</fullName>
    </submittedName>
</protein>
<evidence type="ECO:0000259" key="1">
    <source>
        <dbReference type="Pfam" id="PF18139"/>
    </source>
</evidence>
<dbReference type="GO" id="GO:0030001">
    <property type="term" value="P:metal ion transport"/>
    <property type="evidence" value="ECO:0007669"/>
    <property type="project" value="TreeGrafter"/>
</dbReference>
<dbReference type="Pfam" id="PF18139">
    <property type="entry name" value="LSDAT_euk"/>
    <property type="match status" value="2"/>
</dbReference>
<feature type="domain" description="TRPM SLOG" evidence="1">
    <location>
        <begin position="370"/>
        <end position="397"/>
    </location>
</feature>
<dbReference type="GO" id="GO:0005886">
    <property type="term" value="C:plasma membrane"/>
    <property type="evidence" value="ECO:0007669"/>
    <property type="project" value="TreeGrafter"/>
</dbReference>
<dbReference type="WBParaSite" id="maker-unitig_23655-snap-gene-0.2-mRNA-1">
    <property type="protein sequence ID" value="maker-unitig_23655-snap-gene-0.2-mRNA-1"/>
    <property type="gene ID" value="maker-unitig_23655-snap-gene-0.2"/>
</dbReference>
<dbReference type="Proteomes" id="UP000095280">
    <property type="component" value="Unplaced"/>
</dbReference>
<reference evidence="3" key="1">
    <citation type="submission" date="2016-11" db="UniProtKB">
        <authorList>
            <consortium name="WormBaseParasite"/>
        </authorList>
    </citation>
    <scope>IDENTIFICATION</scope>
</reference>
<sequence length="427" mass="46033">PQALLRAQRSRQRVSLTQSDCTWTGPRLSGLELYSSEEIEFSLAEQNETRSVHTAAFRGRAARLDLTGVKLLVATPAQPPRLACLASGDRGQKLSFRLAAPPHGRVADYPKVGTRCTFELGSVRLTLFAPADCPAAQSGHETLSQRPATSAGRVGSLTNGCRRKRTAAHLRVGLSSQEEVWIERNIRKREWRQVSRRVLDNRCASQRLRSGICTAQQPRPGLAVGSMAAAGGGAAVQPWRPETHTISCRLRMRTVCAIGIAPWARDPGPRSACLARKPHLQVTSAISSAGKSHVRVLNRYHSYFLLVDDGRCGSYGIESQLAAQSGALPVQPAPGCKSHFGVGLDGCQWLPPCWRAAPAPSTAVGPDSGQPQLPVVVCDGSGRAADILAFVAKYSDQREGGWCFNLLTPLTPLSTCRRAILCGRHDS</sequence>
<name>A0A1I8F8W3_9PLAT</name>
<dbReference type="PANTHER" id="PTHR13800:SF1">
    <property type="entry name" value="TRANSIENT RECEPTOR POTENTIAL CATION CHANNEL TRPM"/>
    <property type="match status" value="1"/>
</dbReference>